<dbReference type="GO" id="GO:0003735">
    <property type="term" value="F:structural constituent of ribosome"/>
    <property type="evidence" value="ECO:0007669"/>
    <property type="project" value="TreeGrafter"/>
</dbReference>
<accession>A0A7M7KB58</accession>
<dbReference type="InterPro" id="IPR028909">
    <property type="entry name" value="bL21-like"/>
</dbReference>
<dbReference type="GeneID" id="111251090"/>
<evidence type="ECO:0000256" key="2">
    <source>
        <dbReference type="ARBA" id="ARBA00044129"/>
    </source>
</evidence>
<dbReference type="RefSeq" id="XP_022663111.1">
    <property type="nucleotide sequence ID" value="XM_022807376.1"/>
</dbReference>
<dbReference type="PANTHER" id="PTHR21349">
    <property type="entry name" value="50S RIBOSOMAL PROTEIN L21"/>
    <property type="match status" value="1"/>
</dbReference>
<sequence>MPLELPNRTRVLSSTATGLNVIGRNGFRNRVPITSKAGVATAGPVHRGEIVDEMRDYRIVDDVIGAINRQITEDTYSRLFAVVFINGKQFKVTAEDMIAIQAHLPVEIGETISLEKILLVGGTDFSIIGRPLIDKTMVRVLATVVEKTLNYEYRRFLHIQRTRLHRSYFFRDKYMVLRINGIQLLKTIDP</sequence>
<dbReference type="AlphaFoldDB" id="A0A7M7KB58"/>
<dbReference type="KEGG" id="vde:111251090"/>
<dbReference type="SUPFAM" id="SSF141091">
    <property type="entry name" value="L21p-like"/>
    <property type="match status" value="1"/>
</dbReference>
<dbReference type="FunCoup" id="A0A7M7KB58">
    <property type="interactions" value="425"/>
</dbReference>
<comment type="similarity">
    <text evidence="1">Belongs to the bacterial ribosomal protein bL21 family.</text>
</comment>
<organism evidence="3 4">
    <name type="scientific">Varroa destructor</name>
    <name type="common">Honeybee mite</name>
    <dbReference type="NCBI Taxonomy" id="109461"/>
    <lineage>
        <taxon>Eukaryota</taxon>
        <taxon>Metazoa</taxon>
        <taxon>Ecdysozoa</taxon>
        <taxon>Arthropoda</taxon>
        <taxon>Chelicerata</taxon>
        <taxon>Arachnida</taxon>
        <taxon>Acari</taxon>
        <taxon>Parasitiformes</taxon>
        <taxon>Mesostigmata</taxon>
        <taxon>Gamasina</taxon>
        <taxon>Dermanyssoidea</taxon>
        <taxon>Varroidae</taxon>
        <taxon>Varroa</taxon>
    </lineage>
</organism>
<reference evidence="3" key="1">
    <citation type="submission" date="2021-01" db="UniProtKB">
        <authorList>
            <consortium name="EnsemblMetazoa"/>
        </authorList>
    </citation>
    <scope>IDENTIFICATION</scope>
</reference>
<dbReference type="InterPro" id="IPR036164">
    <property type="entry name" value="bL21-like_sf"/>
</dbReference>
<evidence type="ECO:0000313" key="4">
    <source>
        <dbReference type="Proteomes" id="UP000594260"/>
    </source>
</evidence>
<dbReference type="InParanoid" id="A0A7M7KB58"/>
<proteinExistence type="inferred from homology"/>
<dbReference type="CTD" id="219927"/>
<evidence type="ECO:0000256" key="1">
    <source>
        <dbReference type="ARBA" id="ARBA00008563"/>
    </source>
</evidence>
<dbReference type="OMA" id="DYFAVVK"/>
<dbReference type="PANTHER" id="PTHR21349:SF0">
    <property type="entry name" value="LARGE RIBOSOMAL SUBUNIT PROTEIN BL21M"/>
    <property type="match status" value="1"/>
</dbReference>
<name>A0A7M7KB58_VARDE</name>
<dbReference type="OrthoDB" id="5994at2759"/>
<dbReference type="EnsemblMetazoa" id="XM_022807376">
    <property type="protein sequence ID" value="XP_022663111"/>
    <property type="gene ID" value="LOC111251090"/>
</dbReference>
<dbReference type="Proteomes" id="UP000594260">
    <property type="component" value="Unplaced"/>
</dbReference>
<keyword evidence="4" id="KW-1185">Reference proteome</keyword>
<evidence type="ECO:0000313" key="3">
    <source>
        <dbReference type="EnsemblMetazoa" id="XP_022663111"/>
    </source>
</evidence>
<dbReference type="GO" id="GO:0005762">
    <property type="term" value="C:mitochondrial large ribosomal subunit"/>
    <property type="evidence" value="ECO:0007669"/>
    <property type="project" value="TreeGrafter"/>
</dbReference>
<dbReference type="Pfam" id="PF00829">
    <property type="entry name" value="Ribosomal_L21p"/>
    <property type="match status" value="1"/>
</dbReference>
<protein>
    <recommendedName>
        <fullName evidence="2">Large ribosomal subunit protein bL21m</fullName>
    </recommendedName>
</protein>